<evidence type="ECO:0000256" key="3">
    <source>
        <dbReference type="ARBA" id="ARBA00022525"/>
    </source>
</evidence>
<evidence type="ECO:0000256" key="5">
    <source>
        <dbReference type="SAM" id="Phobius"/>
    </source>
</evidence>
<dbReference type="PANTHER" id="PTHR46215:SF17">
    <property type="entry name" value="DIRIGENT PROTEIN"/>
    <property type="match status" value="1"/>
</dbReference>
<dbReference type="Gene3D" id="2.40.480.10">
    <property type="entry name" value="Allene oxide cyclase-like"/>
    <property type="match status" value="1"/>
</dbReference>
<evidence type="ECO:0000256" key="4">
    <source>
        <dbReference type="RuleBase" id="RU363099"/>
    </source>
</evidence>
<dbReference type="InterPro" id="IPR004265">
    <property type="entry name" value="Dirigent"/>
</dbReference>
<comment type="subunit">
    <text evidence="2 4">Homodimer.</text>
</comment>
<comment type="subcellular location">
    <subcellularLocation>
        <location evidence="4">Secreted</location>
        <location evidence="4">Extracellular space</location>
        <location evidence="4">Apoplast</location>
    </subcellularLocation>
</comment>
<comment type="similarity">
    <text evidence="1 4">Belongs to the plant dirigent protein family.</text>
</comment>
<evidence type="ECO:0000256" key="1">
    <source>
        <dbReference type="ARBA" id="ARBA00010746"/>
    </source>
</evidence>
<dbReference type="GO" id="GO:0009699">
    <property type="term" value="P:phenylpropanoid biosynthetic process"/>
    <property type="evidence" value="ECO:0007669"/>
    <property type="project" value="UniProtKB-ARBA"/>
</dbReference>
<keyword evidence="5" id="KW-0812">Transmembrane</keyword>
<accession>A0A9I9DU16</accession>
<dbReference type="GO" id="GO:0048046">
    <property type="term" value="C:apoplast"/>
    <property type="evidence" value="ECO:0007669"/>
    <property type="project" value="UniProtKB-SubCell"/>
</dbReference>
<dbReference type="InterPro" id="IPR044859">
    <property type="entry name" value="Allene_oxi_cyc_Dirigent"/>
</dbReference>
<dbReference type="PANTHER" id="PTHR46215">
    <property type="entry name" value="DIRIGENT PROTEIN 24-RELATED"/>
    <property type="match status" value="1"/>
</dbReference>
<keyword evidence="5" id="KW-1133">Transmembrane helix</keyword>
<comment type="function">
    <text evidence="4">Dirigent proteins impart stereoselectivity on the phenoxy radical-coupling reaction, yielding optically active lignans from two molecules of coniferyl alcohol in the biosynthesis of lignans, flavonolignans, and alkaloids and thus plays a central role in plant secondary metabolism.</text>
</comment>
<reference evidence="6" key="1">
    <citation type="submission" date="2023-03" db="UniProtKB">
        <authorList>
            <consortium name="EnsemblPlants"/>
        </authorList>
    </citation>
    <scope>IDENTIFICATION</scope>
</reference>
<evidence type="ECO:0000256" key="2">
    <source>
        <dbReference type="ARBA" id="ARBA00011738"/>
    </source>
</evidence>
<keyword evidence="3 4" id="KW-0964">Secreted</keyword>
<dbReference type="EnsemblPlants" id="MELO3C023824.2.1">
    <property type="protein sequence ID" value="MELO3C023824.2.1"/>
    <property type="gene ID" value="MELO3C023824.2"/>
</dbReference>
<dbReference type="Pfam" id="PF03018">
    <property type="entry name" value="Dirigent"/>
    <property type="match status" value="1"/>
</dbReference>
<keyword evidence="5" id="KW-0472">Membrane</keyword>
<dbReference type="AlphaFoldDB" id="A0A9I9DU16"/>
<feature type="transmembrane region" description="Helical" evidence="5">
    <location>
        <begin position="14"/>
        <end position="35"/>
    </location>
</feature>
<dbReference type="Gramene" id="MELO3C023824.2.1">
    <property type="protein sequence ID" value="MELO3C023824.2.1"/>
    <property type="gene ID" value="MELO3C023824.2"/>
</dbReference>
<name>A0A9I9DU16_CUCME</name>
<proteinExistence type="inferred from homology"/>
<protein>
    <recommendedName>
        <fullName evidence="4">Dirigent protein</fullName>
    </recommendedName>
</protein>
<evidence type="ECO:0000313" key="6">
    <source>
        <dbReference type="EnsemblPlants" id="MELO3C023824.2.1"/>
    </source>
</evidence>
<keyword evidence="4" id="KW-0052">Apoplast</keyword>
<sequence length="249" mass="28026">MAANLHSHSLLIKIIANFLIFFTTIITLSSAARTFENPTRNRHYRHHKLSFSMRDVFNSTTHHYSPTKSTTITNKQLPFSKPLDFFPPNKGIPISQTYPTTVGSFSSQTPDFSTIGISFPSRSTLQELEYGMVRGIDEELFENSRSKPHIIGRIEGFYVENSEENSGGHMMAMTMYFGKGEAKDGIRVFGVYRSDHVKESHVAIIGGFGKYHGANGYATLKKSFRTNDQRLIGGEPKRSFTNILIFRGA</sequence>
<organism evidence="6">
    <name type="scientific">Cucumis melo</name>
    <name type="common">Muskmelon</name>
    <dbReference type="NCBI Taxonomy" id="3656"/>
    <lineage>
        <taxon>Eukaryota</taxon>
        <taxon>Viridiplantae</taxon>
        <taxon>Streptophyta</taxon>
        <taxon>Embryophyta</taxon>
        <taxon>Tracheophyta</taxon>
        <taxon>Spermatophyta</taxon>
        <taxon>Magnoliopsida</taxon>
        <taxon>eudicotyledons</taxon>
        <taxon>Gunneridae</taxon>
        <taxon>Pentapetalae</taxon>
        <taxon>rosids</taxon>
        <taxon>fabids</taxon>
        <taxon>Cucurbitales</taxon>
        <taxon>Cucurbitaceae</taxon>
        <taxon>Benincaseae</taxon>
        <taxon>Cucumis</taxon>
    </lineage>
</organism>